<accession>A0ABT2WCF4</accession>
<organism evidence="2 3">
    <name type="scientific">Pallidibacillus thermolactis</name>
    <dbReference type="NCBI Taxonomy" id="251051"/>
    <lineage>
        <taxon>Bacteria</taxon>
        <taxon>Bacillati</taxon>
        <taxon>Bacillota</taxon>
        <taxon>Bacilli</taxon>
        <taxon>Bacillales</taxon>
        <taxon>Bacillaceae</taxon>
        <taxon>Pallidibacillus</taxon>
    </lineage>
</organism>
<feature type="transmembrane region" description="Helical" evidence="1">
    <location>
        <begin position="30"/>
        <end position="49"/>
    </location>
</feature>
<keyword evidence="1" id="KW-0812">Transmembrane</keyword>
<dbReference type="PIRSF" id="PIRSF033101">
    <property type="entry name" value="UCP033101"/>
    <property type="match status" value="1"/>
</dbReference>
<sequence>MLGLAFAILISVGIPIMAFLYACKKRRLIPFLLGMVAFVVSQVMLRIPLLDFLDRNSTDYIFFSLSHPFLFATFLGLTAGLFEETARFVAMRFFMKQREWQSGFLFGIGHGSIEALIFVGIPVLKYAFTATFNPFGAPFFIGGVERFFAIILHIGLSIIVLQAVVQRKIVYILVAILTHTVVNAIVGILPLYISADDAVVVIEVVLAVVALAVFSYTIWIKRKGIFE</sequence>
<feature type="transmembrane region" description="Helical" evidence="1">
    <location>
        <begin position="172"/>
        <end position="193"/>
    </location>
</feature>
<keyword evidence="2" id="KW-0645">Protease</keyword>
<keyword evidence="2" id="KW-0482">Metalloprotease</keyword>
<dbReference type="EMBL" id="JAOUSE010000004">
    <property type="protein sequence ID" value="MCU9593361.1"/>
    <property type="molecule type" value="Genomic_DNA"/>
</dbReference>
<keyword evidence="3" id="KW-1185">Reference proteome</keyword>
<dbReference type="Pfam" id="PF10086">
    <property type="entry name" value="YhfC"/>
    <property type="match status" value="2"/>
</dbReference>
<feature type="transmembrane region" description="Helical" evidence="1">
    <location>
        <begin position="199"/>
        <end position="219"/>
    </location>
</feature>
<reference evidence="2 3" key="1">
    <citation type="submission" date="2022-10" db="EMBL/GenBank/DDBJ databases">
        <title>Description of Fervidibacillus gen. nov. in the family Fervidibacillaceae fam. nov. with two species, Fervidibacillus albus sp. nov., and Fervidibacillus halotolerans sp. nov., isolated from tidal flat sediments.</title>
        <authorList>
            <person name="Kwon K.K."/>
            <person name="Yang S.-H."/>
        </authorList>
    </citation>
    <scope>NUCLEOTIDE SEQUENCE [LARGE SCALE GENOMIC DNA]</scope>
    <source>
        <strain evidence="2 3">DSM 23332</strain>
    </source>
</reference>
<protein>
    <submittedName>
        <fullName evidence="2">YhfC family intramembrane metalloprotease</fullName>
    </submittedName>
</protein>
<dbReference type="GO" id="GO:0008237">
    <property type="term" value="F:metallopeptidase activity"/>
    <property type="evidence" value="ECO:0007669"/>
    <property type="project" value="UniProtKB-KW"/>
</dbReference>
<keyword evidence="2" id="KW-0378">Hydrolase</keyword>
<feature type="transmembrane region" description="Helical" evidence="1">
    <location>
        <begin position="147"/>
        <end position="165"/>
    </location>
</feature>
<feature type="transmembrane region" description="Helical" evidence="1">
    <location>
        <begin position="103"/>
        <end position="127"/>
    </location>
</feature>
<evidence type="ECO:0000256" key="1">
    <source>
        <dbReference type="SAM" id="Phobius"/>
    </source>
</evidence>
<dbReference type="InterPro" id="IPR011397">
    <property type="entry name" value="YhfC"/>
</dbReference>
<proteinExistence type="predicted"/>
<gene>
    <name evidence="2" type="ORF">OEV82_02685</name>
</gene>
<keyword evidence="1" id="KW-1133">Transmembrane helix</keyword>
<comment type="caution">
    <text evidence="2">The sequence shown here is derived from an EMBL/GenBank/DDBJ whole genome shotgun (WGS) entry which is preliminary data.</text>
</comment>
<dbReference type="RefSeq" id="WP_263060922.1">
    <property type="nucleotide sequence ID" value="NZ_JAOUSE010000004.1"/>
</dbReference>
<name>A0ABT2WCF4_9BACI</name>
<evidence type="ECO:0000313" key="2">
    <source>
        <dbReference type="EMBL" id="MCU9593361.1"/>
    </source>
</evidence>
<evidence type="ECO:0000313" key="3">
    <source>
        <dbReference type="Proteomes" id="UP001208656"/>
    </source>
</evidence>
<feature type="transmembrane region" description="Helical" evidence="1">
    <location>
        <begin position="6"/>
        <end position="23"/>
    </location>
</feature>
<feature type="transmembrane region" description="Helical" evidence="1">
    <location>
        <begin position="61"/>
        <end position="82"/>
    </location>
</feature>
<keyword evidence="1" id="KW-0472">Membrane</keyword>
<dbReference type="Proteomes" id="UP001208656">
    <property type="component" value="Unassembled WGS sequence"/>
</dbReference>